<dbReference type="AlphaFoldDB" id="W4GLN2"/>
<gene>
    <name evidence="1" type="ORF">H257_06118</name>
</gene>
<dbReference type="VEuPathDB" id="FungiDB:H257_06118"/>
<evidence type="ECO:0000313" key="1">
    <source>
        <dbReference type="EMBL" id="ETV80585.1"/>
    </source>
</evidence>
<sequence length="74" mass="8103">MLSASLGAKSILRLLPFVDVTIPQGCDEPVVDATHAKKKQLSFADEHGIALVQRHVFDVSHPWKDASSSLHSRL</sequence>
<accession>W4GLN2</accession>
<dbReference type="EMBL" id="KI913125">
    <property type="protein sequence ID" value="ETV80585.1"/>
    <property type="molecule type" value="Genomic_DNA"/>
</dbReference>
<dbReference type="GeneID" id="20808114"/>
<proteinExistence type="predicted"/>
<name>W4GLN2_APHAT</name>
<organism evidence="1">
    <name type="scientific">Aphanomyces astaci</name>
    <name type="common">Crayfish plague agent</name>
    <dbReference type="NCBI Taxonomy" id="112090"/>
    <lineage>
        <taxon>Eukaryota</taxon>
        <taxon>Sar</taxon>
        <taxon>Stramenopiles</taxon>
        <taxon>Oomycota</taxon>
        <taxon>Saprolegniomycetes</taxon>
        <taxon>Saprolegniales</taxon>
        <taxon>Verrucalvaceae</taxon>
        <taxon>Aphanomyces</taxon>
    </lineage>
</organism>
<protein>
    <submittedName>
        <fullName evidence="1">Uncharacterized protein</fullName>
    </submittedName>
</protein>
<reference evidence="1" key="1">
    <citation type="submission" date="2013-12" db="EMBL/GenBank/DDBJ databases">
        <title>The Genome Sequence of Aphanomyces astaci APO3.</title>
        <authorList>
            <consortium name="The Broad Institute Genomics Platform"/>
            <person name="Russ C."/>
            <person name="Tyler B."/>
            <person name="van West P."/>
            <person name="Dieguez-Uribeondo J."/>
            <person name="Young S.K."/>
            <person name="Zeng Q."/>
            <person name="Gargeya S."/>
            <person name="Fitzgerald M."/>
            <person name="Abouelleil A."/>
            <person name="Alvarado L."/>
            <person name="Chapman S.B."/>
            <person name="Gainer-Dewar J."/>
            <person name="Goldberg J."/>
            <person name="Griggs A."/>
            <person name="Gujja S."/>
            <person name="Hansen M."/>
            <person name="Howarth C."/>
            <person name="Imamovic A."/>
            <person name="Ireland A."/>
            <person name="Larimer J."/>
            <person name="McCowan C."/>
            <person name="Murphy C."/>
            <person name="Pearson M."/>
            <person name="Poon T.W."/>
            <person name="Priest M."/>
            <person name="Roberts A."/>
            <person name="Saif S."/>
            <person name="Shea T."/>
            <person name="Sykes S."/>
            <person name="Wortman J."/>
            <person name="Nusbaum C."/>
            <person name="Birren B."/>
        </authorList>
    </citation>
    <scope>NUCLEOTIDE SEQUENCE [LARGE SCALE GENOMIC DNA]</scope>
    <source>
        <strain evidence="1">APO3</strain>
    </source>
</reference>
<dbReference type="RefSeq" id="XP_009829532.1">
    <property type="nucleotide sequence ID" value="XM_009831230.1"/>
</dbReference>